<feature type="compositionally biased region" description="Low complexity" evidence="5">
    <location>
        <begin position="142"/>
        <end position="153"/>
    </location>
</feature>
<dbReference type="PROSITE" id="PS50102">
    <property type="entry name" value="RRM"/>
    <property type="match status" value="3"/>
</dbReference>
<dbReference type="Pfam" id="PF00076">
    <property type="entry name" value="RRM_1"/>
    <property type="match status" value="3"/>
</dbReference>
<keyword evidence="2" id="KW-0677">Repeat</keyword>
<feature type="compositionally biased region" description="Low complexity" evidence="5">
    <location>
        <begin position="88"/>
        <end position="108"/>
    </location>
</feature>
<name>A0ABN8ZCC5_RANTA</name>
<dbReference type="InterPro" id="IPR034915">
    <property type="entry name" value="HuC_RRM3"/>
</dbReference>
<protein>
    <recommendedName>
        <fullName evidence="6">RRM domain-containing protein</fullName>
    </recommendedName>
</protein>
<evidence type="ECO:0000256" key="1">
    <source>
        <dbReference type="ARBA" id="ARBA00006266"/>
    </source>
</evidence>
<feature type="domain" description="RRM" evidence="6">
    <location>
        <begin position="526"/>
        <end position="604"/>
    </location>
</feature>
<feature type="region of interest" description="Disordered" evidence="5">
    <location>
        <begin position="34"/>
        <end position="232"/>
    </location>
</feature>
<proteinExistence type="inferred from homology"/>
<dbReference type="SUPFAM" id="SSF54928">
    <property type="entry name" value="RNA-binding domain, RBD"/>
    <property type="match status" value="2"/>
</dbReference>
<sequence>MRRGTSHCALDLAVGPLSVVLKPHSKVPLSALVRTPPRDWRPPRQKWERFLSSRPKARPRRGAKAGSHPGARLSALAYPGSGPSPALEGSAALTETSAAAAPEAAPAGPRREHRAPPKECTTPGAALNTDRARRAHKNGHWAAAAEDASSIQARTQQASQANAGPQSLVLGQDQAARSPREPQGRGGVGSRALGLDRTREPGISSSSPSTLRQAGRGEEGARPEAPRARRHRRRVPLFLGASSRAQILGAMESQVAGGPAGPALPNGPLLGTNGATDDSKTNLIVNYLPQNMTQDEFKSLFGSIGDIESCKLVRDKITGQSLGYGFVNYSDPNDADKAINTLNGLKLQTKTIKVSYARPSSASIRDANLYVSGLPKTMSQKEMEQLFSQYGRIITSRILVDQVTGVSRGVGFIRFDKRIEAEEAIKGLNGQKPLGAAEPITVKFANNPSQKTGQALLTHLYQSSARRYAGPLHHQTQRFRLDNLLNMAYGVKSPLSLIARFSPIAIDGMSGLAGVGLSGGAAGAGWCIFVYNLSPEADESVLWQLFGPFGAVTNVKVIRDFTTNKCKGFGFVTMTNYDEAAMAIASLNGYRLGERVLQVSFKTSKQHKA</sequence>
<dbReference type="CDD" id="cd12655">
    <property type="entry name" value="RRM3_HuC"/>
    <property type="match status" value="1"/>
</dbReference>
<feature type="compositionally biased region" description="Basic and acidic residues" evidence="5">
    <location>
        <begin position="215"/>
        <end position="227"/>
    </location>
</feature>
<dbReference type="PANTHER" id="PTHR10352">
    <property type="entry name" value="EUKARYOTIC TRANSLATION INITIATION FACTOR 3 SUBUNIT G"/>
    <property type="match status" value="1"/>
</dbReference>
<evidence type="ECO:0000256" key="4">
    <source>
        <dbReference type="PROSITE-ProRule" id="PRU00176"/>
    </source>
</evidence>
<dbReference type="InterPro" id="IPR003954">
    <property type="entry name" value="RRM_euk-type"/>
</dbReference>
<organism evidence="7 8">
    <name type="scientific">Rangifer tarandus platyrhynchus</name>
    <name type="common">Svalbard reindeer</name>
    <dbReference type="NCBI Taxonomy" id="3082113"/>
    <lineage>
        <taxon>Eukaryota</taxon>
        <taxon>Metazoa</taxon>
        <taxon>Chordata</taxon>
        <taxon>Craniata</taxon>
        <taxon>Vertebrata</taxon>
        <taxon>Euteleostomi</taxon>
        <taxon>Mammalia</taxon>
        <taxon>Eutheria</taxon>
        <taxon>Laurasiatheria</taxon>
        <taxon>Artiodactyla</taxon>
        <taxon>Ruminantia</taxon>
        <taxon>Pecora</taxon>
        <taxon>Cervidae</taxon>
        <taxon>Odocoileinae</taxon>
        <taxon>Rangifer</taxon>
    </lineage>
</organism>
<keyword evidence="8" id="KW-1185">Reference proteome</keyword>
<evidence type="ECO:0000256" key="2">
    <source>
        <dbReference type="ARBA" id="ARBA00022737"/>
    </source>
</evidence>
<feature type="compositionally biased region" description="Basic and acidic residues" evidence="5">
    <location>
        <begin position="36"/>
        <end position="51"/>
    </location>
</feature>
<dbReference type="InterPro" id="IPR012677">
    <property type="entry name" value="Nucleotide-bd_a/b_plait_sf"/>
</dbReference>
<evidence type="ECO:0000313" key="7">
    <source>
        <dbReference type="EMBL" id="CAI9169861.1"/>
    </source>
</evidence>
<keyword evidence="3 4" id="KW-0694">RNA-binding</keyword>
<evidence type="ECO:0000256" key="5">
    <source>
        <dbReference type="SAM" id="MobiDB-lite"/>
    </source>
</evidence>
<dbReference type="Proteomes" id="UP001176941">
    <property type="component" value="Chromosome 3"/>
</dbReference>
<dbReference type="SMART" id="SM00360">
    <property type="entry name" value="RRM"/>
    <property type="match status" value="3"/>
</dbReference>
<dbReference type="Gene3D" id="3.30.70.330">
    <property type="match status" value="3"/>
</dbReference>
<evidence type="ECO:0000313" key="8">
    <source>
        <dbReference type="Proteomes" id="UP001176941"/>
    </source>
</evidence>
<reference evidence="7" key="1">
    <citation type="submission" date="2023-04" db="EMBL/GenBank/DDBJ databases">
        <authorList>
            <consortium name="ELIXIR-Norway"/>
        </authorList>
    </citation>
    <scope>NUCLEOTIDE SEQUENCE [LARGE SCALE GENOMIC DNA]</scope>
</reference>
<dbReference type="SMART" id="SM00361">
    <property type="entry name" value="RRM_1"/>
    <property type="match status" value="2"/>
</dbReference>
<evidence type="ECO:0000259" key="6">
    <source>
        <dbReference type="PROSITE" id="PS50102"/>
    </source>
</evidence>
<dbReference type="CDD" id="cd12772">
    <property type="entry name" value="RRM1_HuC"/>
    <property type="match status" value="1"/>
</dbReference>
<evidence type="ECO:0000256" key="3">
    <source>
        <dbReference type="ARBA" id="ARBA00022884"/>
    </source>
</evidence>
<dbReference type="NCBIfam" id="TIGR01661">
    <property type="entry name" value="ELAV_HUD_SF"/>
    <property type="match status" value="1"/>
</dbReference>
<dbReference type="EMBL" id="OX459939">
    <property type="protein sequence ID" value="CAI9169861.1"/>
    <property type="molecule type" value="Genomic_DNA"/>
</dbReference>
<feature type="domain" description="RRM" evidence="6">
    <location>
        <begin position="367"/>
        <end position="447"/>
    </location>
</feature>
<accession>A0ABN8ZCC5</accession>
<dbReference type="InterPro" id="IPR000504">
    <property type="entry name" value="RRM_dom"/>
</dbReference>
<feature type="compositionally biased region" description="Polar residues" evidence="5">
    <location>
        <begin position="154"/>
        <end position="165"/>
    </location>
</feature>
<dbReference type="InterPro" id="IPR006548">
    <property type="entry name" value="ELAD_HU_SF"/>
</dbReference>
<feature type="domain" description="RRM" evidence="6">
    <location>
        <begin position="281"/>
        <end position="359"/>
    </location>
</feature>
<comment type="similarity">
    <text evidence="1">Belongs to the RRM elav family.</text>
</comment>
<dbReference type="CDD" id="cd12776">
    <property type="entry name" value="RRM2_HuC"/>
    <property type="match status" value="1"/>
</dbReference>
<dbReference type="InterPro" id="IPR002343">
    <property type="entry name" value="Hud_Sxl_RNA"/>
</dbReference>
<gene>
    <name evidence="7" type="ORF">MRATA1EN1_LOCUS18823</name>
</gene>
<dbReference type="PRINTS" id="PR00961">
    <property type="entry name" value="HUDSXLRNA"/>
</dbReference>
<dbReference type="InterPro" id="IPR035979">
    <property type="entry name" value="RBD_domain_sf"/>
</dbReference>